<dbReference type="InterPro" id="IPR000222">
    <property type="entry name" value="PP2C_BS"/>
</dbReference>
<dbReference type="Proteomes" id="UP000807353">
    <property type="component" value="Unassembled WGS sequence"/>
</dbReference>
<keyword evidence="9" id="KW-1185">Reference proteome</keyword>
<dbReference type="InterPro" id="IPR001932">
    <property type="entry name" value="PPM-type_phosphatase-like_dom"/>
</dbReference>
<dbReference type="Pfam" id="PF00481">
    <property type="entry name" value="PP2C"/>
    <property type="match status" value="2"/>
</dbReference>
<gene>
    <name evidence="8" type="ORF">BDZ94DRAFT_1310692</name>
</gene>
<dbReference type="PANTHER" id="PTHR13832">
    <property type="entry name" value="PROTEIN PHOSPHATASE 2C"/>
    <property type="match status" value="1"/>
</dbReference>
<accession>A0A9P6CD02</accession>
<feature type="compositionally biased region" description="Low complexity" evidence="6">
    <location>
        <begin position="10"/>
        <end position="22"/>
    </location>
</feature>
<evidence type="ECO:0000256" key="6">
    <source>
        <dbReference type="SAM" id="MobiDB-lite"/>
    </source>
</evidence>
<sequence>MAPPTLHQESSVTVPPTSSPPVNARSKPITKSNGIDTFGTLNQLPSRHMSYQIGVSAAQGQRGTMEDTYGFVVDFDAVHGQGLFAVFDGHGNQLAAEWCGTEFHQHILSAIRSHPNAAIADALSVAFDTMDKALSHLSNTSEAMASSGSTAVTAFLRIEDVNRRQPFMSTQQESSLERTSRPSEKASITPPTTCRRVLYCANVGDSRAVLSRGGEPMRLTHDHRTSDIGEAARIRNENGVIFNGRVNGYVNVTRSLGDHICEGDYSLKKCIISVPYTSRTELVDEDEFLILACDGLWDVISDLEAVQHIQHIEDAEIASLALLDLALAKGTHDNVTVIVVWFKPFGVA</sequence>
<dbReference type="SMART" id="SM00332">
    <property type="entry name" value="PP2Cc"/>
    <property type="match status" value="1"/>
</dbReference>
<dbReference type="PROSITE" id="PS51746">
    <property type="entry name" value="PPM_2"/>
    <property type="match status" value="1"/>
</dbReference>
<feature type="region of interest" description="Disordered" evidence="6">
    <location>
        <begin position="166"/>
        <end position="189"/>
    </location>
</feature>
<evidence type="ECO:0000256" key="3">
    <source>
        <dbReference type="ARBA" id="ARBA00022801"/>
    </source>
</evidence>
<dbReference type="GO" id="GO:0046872">
    <property type="term" value="F:metal ion binding"/>
    <property type="evidence" value="ECO:0007669"/>
    <property type="project" value="UniProtKB-KW"/>
</dbReference>
<dbReference type="PANTHER" id="PTHR13832:SF837">
    <property type="entry name" value="PROTEIN PHOSPHATASE 2C-LIKE DOMAIN-CONTAINING PROTEIN 1"/>
    <property type="match status" value="1"/>
</dbReference>
<evidence type="ECO:0000259" key="7">
    <source>
        <dbReference type="PROSITE" id="PS51746"/>
    </source>
</evidence>
<protein>
    <submittedName>
        <fullName evidence="8">Phosphatase 2C-like domain-containing protein</fullName>
    </submittedName>
</protein>
<dbReference type="InterPro" id="IPR015655">
    <property type="entry name" value="PP2C"/>
</dbReference>
<dbReference type="OrthoDB" id="10264738at2759"/>
<dbReference type="SUPFAM" id="SSF81606">
    <property type="entry name" value="PP2C-like"/>
    <property type="match status" value="1"/>
</dbReference>
<proteinExistence type="inferred from homology"/>
<feature type="domain" description="PPM-type phosphatase" evidence="7">
    <location>
        <begin position="52"/>
        <end position="342"/>
    </location>
</feature>
<dbReference type="PROSITE" id="PS01032">
    <property type="entry name" value="PPM_1"/>
    <property type="match status" value="1"/>
</dbReference>
<keyword evidence="3 5" id="KW-0378">Hydrolase</keyword>
<evidence type="ECO:0000313" key="8">
    <source>
        <dbReference type="EMBL" id="KAF9461256.1"/>
    </source>
</evidence>
<evidence type="ECO:0000313" key="9">
    <source>
        <dbReference type="Proteomes" id="UP000807353"/>
    </source>
</evidence>
<feature type="compositionally biased region" description="Basic and acidic residues" evidence="6">
    <location>
        <begin position="175"/>
        <end position="184"/>
    </location>
</feature>
<feature type="region of interest" description="Disordered" evidence="6">
    <location>
        <begin position="1"/>
        <end position="31"/>
    </location>
</feature>
<dbReference type="GO" id="GO:0004722">
    <property type="term" value="F:protein serine/threonine phosphatase activity"/>
    <property type="evidence" value="ECO:0007669"/>
    <property type="project" value="InterPro"/>
</dbReference>
<evidence type="ECO:0000256" key="2">
    <source>
        <dbReference type="ARBA" id="ARBA00022723"/>
    </source>
</evidence>
<comment type="caution">
    <text evidence="8">The sequence shown here is derived from an EMBL/GenBank/DDBJ whole genome shotgun (WGS) entry which is preliminary data.</text>
</comment>
<dbReference type="AlphaFoldDB" id="A0A9P6CD02"/>
<dbReference type="InterPro" id="IPR036457">
    <property type="entry name" value="PPM-type-like_dom_sf"/>
</dbReference>
<evidence type="ECO:0000256" key="4">
    <source>
        <dbReference type="ARBA" id="ARBA00022912"/>
    </source>
</evidence>
<evidence type="ECO:0000256" key="1">
    <source>
        <dbReference type="ARBA" id="ARBA00006702"/>
    </source>
</evidence>
<evidence type="ECO:0000256" key="5">
    <source>
        <dbReference type="RuleBase" id="RU003465"/>
    </source>
</evidence>
<comment type="similarity">
    <text evidence="1 5">Belongs to the PP2C family.</text>
</comment>
<dbReference type="EMBL" id="MU150286">
    <property type="protein sequence ID" value="KAF9461256.1"/>
    <property type="molecule type" value="Genomic_DNA"/>
</dbReference>
<dbReference type="SMART" id="SM00331">
    <property type="entry name" value="PP2C_SIG"/>
    <property type="match status" value="1"/>
</dbReference>
<keyword evidence="4 5" id="KW-0904">Protein phosphatase</keyword>
<dbReference type="CDD" id="cd00143">
    <property type="entry name" value="PP2Cc"/>
    <property type="match status" value="1"/>
</dbReference>
<reference evidence="8" key="1">
    <citation type="submission" date="2020-11" db="EMBL/GenBank/DDBJ databases">
        <authorList>
            <consortium name="DOE Joint Genome Institute"/>
            <person name="Ahrendt S."/>
            <person name="Riley R."/>
            <person name="Andreopoulos W."/>
            <person name="Labutti K."/>
            <person name="Pangilinan J."/>
            <person name="Ruiz-Duenas F.J."/>
            <person name="Barrasa J.M."/>
            <person name="Sanchez-Garcia M."/>
            <person name="Camarero S."/>
            <person name="Miyauchi S."/>
            <person name="Serrano A."/>
            <person name="Linde D."/>
            <person name="Babiker R."/>
            <person name="Drula E."/>
            <person name="Ayuso-Fernandez I."/>
            <person name="Pacheco R."/>
            <person name="Padilla G."/>
            <person name="Ferreira P."/>
            <person name="Barriuso J."/>
            <person name="Kellner H."/>
            <person name="Castanera R."/>
            <person name="Alfaro M."/>
            <person name="Ramirez L."/>
            <person name="Pisabarro A.G."/>
            <person name="Kuo A."/>
            <person name="Tritt A."/>
            <person name="Lipzen A."/>
            <person name="He G."/>
            <person name="Yan M."/>
            <person name="Ng V."/>
            <person name="Cullen D."/>
            <person name="Martin F."/>
            <person name="Rosso M.-N."/>
            <person name="Henrissat B."/>
            <person name="Hibbett D."/>
            <person name="Martinez A.T."/>
            <person name="Grigoriev I.V."/>
        </authorList>
    </citation>
    <scope>NUCLEOTIDE SEQUENCE</scope>
    <source>
        <strain evidence="8">CBS 247.69</strain>
    </source>
</reference>
<dbReference type="Gene3D" id="3.60.40.10">
    <property type="entry name" value="PPM-type phosphatase domain"/>
    <property type="match status" value="1"/>
</dbReference>
<keyword evidence="2" id="KW-0479">Metal-binding</keyword>
<name>A0A9P6CD02_9AGAR</name>
<organism evidence="8 9">
    <name type="scientific">Collybia nuda</name>
    <dbReference type="NCBI Taxonomy" id="64659"/>
    <lineage>
        <taxon>Eukaryota</taxon>
        <taxon>Fungi</taxon>
        <taxon>Dikarya</taxon>
        <taxon>Basidiomycota</taxon>
        <taxon>Agaricomycotina</taxon>
        <taxon>Agaricomycetes</taxon>
        <taxon>Agaricomycetidae</taxon>
        <taxon>Agaricales</taxon>
        <taxon>Tricholomatineae</taxon>
        <taxon>Clitocybaceae</taxon>
        <taxon>Collybia</taxon>
    </lineage>
</organism>